<keyword evidence="3" id="KW-1185">Reference proteome</keyword>
<gene>
    <name evidence="2" type="ORF">DV711_03270</name>
</gene>
<sequence>MKIIISRKGFDLSSGGCPSPILPDGRMISLPIPDSCSGIRYRDLNQYGINFGDLVDQLGGSKASSGSQAHLDPDLSDEVLDRQPGWRPVFGQMKQAQGHLRKQGVTEGDLFLFFGLYQAIKKTADGWAFDRSQPKQHVLWGWMQVGQVVPVTEDTATQLPWAAYHPHIVSPDVTNNTLYLAANHLSLSGADVEFAGAGVFPKYDSGLVLTETGSGAAKPRVSRWRLPGWFCPYDSDFGDDSMAVRPPITYLGAAKRWQPDGETVLLDTSGRWQEAVLDTAHYPEAERWALELIASNAGANT</sequence>
<dbReference type="Pfam" id="PF18754">
    <property type="entry name" value="Nmad3"/>
    <property type="match status" value="1"/>
</dbReference>
<name>A0A369WSG3_9GAMM</name>
<evidence type="ECO:0000259" key="1">
    <source>
        <dbReference type="Pfam" id="PF18754"/>
    </source>
</evidence>
<feature type="domain" description="Nucleotide modification associated" evidence="1">
    <location>
        <begin position="2"/>
        <end position="278"/>
    </location>
</feature>
<dbReference type="InterPro" id="IPR041135">
    <property type="entry name" value="Nmad3"/>
</dbReference>
<dbReference type="AlphaFoldDB" id="A0A369WSG3"/>
<protein>
    <recommendedName>
        <fullName evidence="1">Nucleotide modification associated domain-containing protein</fullName>
    </recommendedName>
</protein>
<dbReference type="OrthoDB" id="9772090at2"/>
<comment type="caution">
    <text evidence="2">The sequence shown here is derived from an EMBL/GenBank/DDBJ whole genome shotgun (WGS) entry which is preliminary data.</text>
</comment>
<evidence type="ECO:0000313" key="3">
    <source>
        <dbReference type="Proteomes" id="UP000253769"/>
    </source>
</evidence>
<dbReference type="Proteomes" id="UP000253769">
    <property type="component" value="Unassembled WGS sequence"/>
</dbReference>
<dbReference type="RefSeq" id="WP_114694209.1">
    <property type="nucleotide sequence ID" value="NZ_QQOH01000001.1"/>
</dbReference>
<dbReference type="EMBL" id="QQOH01000001">
    <property type="protein sequence ID" value="RDE24622.1"/>
    <property type="molecule type" value="Genomic_DNA"/>
</dbReference>
<evidence type="ECO:0000313" key="2">
    <source>
        <dbReference type="EMBL" id="RDE24622.1"/>
    </source>
</evidence>
<organism evidence="2 3">
    <name type="scientific">Motiliproteus coralliicola</name>
    <dbReference type="NCBI Taxonomy" id="2283196"/>
    <lineage>
        <taxon>Bacteria</taxon>
        <taxon>Pseudomonadati</taxon>
        <taxon>Pseudomonadota</taxon>
        <taxon>Gammaproteobacteria</taxon>
        <taxon>Oceanospirillales</taxon>
        <taxon>Oceanospirillaceae</taxon>
        <taxon>Motiliproteus</taxon>
    </lineage>
</organism>
<reference evidence="2 3" key="1">
    <citation type="submission" date="2018-07" db="EMBL/GenBank/DDBJ databases">
        <title>Motiliproteus coralliicola sp. nov., a bacterium isolated from Coral.</title>
        <authorList>
            <person name="Wang G."/>
        </authorList>
    </citation>
    <scope>NUCLEOTIDE SEQUENCE [LARGE SCALE GENOMIC DNA]</scope>
    <source>
        <strain evidence="2 3">C34</strain>
    </source>
</reference>
<proteinExistence type="predicted"/>
<accession>A0A369WSG3</accession>